<proteinExistence type="predicted"/>
<dbReference type="EMBL" id="JADGJQ010000118">
    <property type="protein sequence ID" value="KAJ3168700.1"/>
    <property type="molecule type" value="Genomic_DNA"/>
</dbReference>
<evidence type="ECO:0000313" key="1">
    <source>
        <dbReference type="EMBL" id="KAJ3168700.1"/>
    </source>
</evidence>
<comment type="caution">
    <text evidence="1">The sequence shown here is derived from an EMBL/GenBank/DDBJ whole genome shotgun (WGS) entry which is preliminary data.</text>
</comment>
<gene>
    <name evidence="1" type="ORF">HDU87_000988</name>
</gene>
<organism evidence="1 2">
    <name type="scientific">Geranomyces variabilis</name>
    <dbReference type="NCBI Taxonomy" id="109894"/>
    <lineage>
        <taxon>Eukaryota</taxon>
        <taxon>Fungi</taxon>
        <taxon>Fungi incertae sedis</taxon>
        <taxon>Chytridiomycota</taxon>
        <taxon>Chytridiomycota incertae sedis</taxon>
        <taxon>Chytridiomycetes</taxon>
        <taxon>Spizellomycetales</taxon>
        <taxon>Powellomycetaceae</taxon>
        <taxon>Geranomyces</taxon>
    </lineage>
</organism>
<protein>
    <submittedName>
        <fullName evidence="1">Uncharacterized protein</fullName>
    </submittedName>
</protein>
<name>A0AAD5XID0_9FUNG</name>
<keyword evidence="2" id="KW-1185">Reference proteome</keyword>
<evidence type="ECO:0000313" key="2">
    <source>
        <dbReference type="Proteomes" id="UP001212152"/>
    </source>
</evidence>
<dbReference type="Proteomes" id="UP001212152">
    <property type="component" value="Unassembled WGS sequence"/>
</dbReference>
<reference evidence="1" key="1">
    <citation type="submission" date="2020-05" db="EMBL/GenBank/DDBJ databases">
        <title>Phylogenomic resolution of chytrid fungi.</title>
        <authorList>
            <person name="Stajich J.E."/>
            <person name="Amses K."/>
            <person name="Simmons R."/>
            <person name="Seto K."/>
            <person name="Myers J."/>
            <person name="Bonds A."/>
            <person name="Quandt C.A."/>
            <person name="Barry K."/>
            <person name="Liu P."/>
            <person name="Grigoriev I."/>
            <person name="Longcore J.E."/>
            <person name="James T.Y."/>
        </authorList>
    </citation>
    <scope>NUCLEOTIDE SEQUENCE</scope>
    <source>
        <strain evidence="1">JEL0379</strain>
    </source>
</reference>
<accession>A0AAD5XID0</accession>
<sequence>MFATVLTILKRTKDLGVDPTTDGAGLENLWRQSLGGSEDVLSLADLFAARSGDPPAVFMTASRSLLSFVEFAATEHELKLLKITWKQSLRFFRLAGQGNAALETEVVSRLSACYTTHMTVIAPLNLDASMRCGIAQWYTNQLLAFLSTHVERIRADQLGSILTVLDTSGYGVFQTSAHGVQPTALSHIRVCSIELWSARISNCTGEATLKQSIDAMMRHISTTAGSALRKSLAYAAFDYRSVPPANTGARLLLLASFLSQVELDPADQLEFFKGNLRGPPLMVRMLAQLCRGDEDTTKTSEAESQAKVVYEDLLVAFMVFTHSLGNEAFDAMESRLLDEVLDPRGTLAWLFASDVMAYVSQNGPPVIRARWSSLISERVRMWEGAGKEAPGHDLKEWALTRLVDRSRSDDDETIKSLPASDQVIIDQALAFWTSALPQGVAAPKLEDAEHTLAFLLANWSTELVLESAALTYAGALGSAAAASSKKMTKAVHAQAAEVFTRGLSSAHWVVVDLALRKVVEYSSVCPLGPPKLAAGQRQQVREFLARRAATSGE</sequence>
<dbReference type="AlphaFoldDB" id="A0AAD5XID0"/>